<dbReference type="InterPro" id="IPR044773">
    <property type="entry name" value="DDX18/Has1_DEADc"/>
</dbReference>
<comment type="function">
    <text evidence="5">RNA helicase.</text>
</comment>
<comment type="catalytic activity">
    <reaction evidence="5">
        <text>ATP + H2O = ADP + phosphate + H(+)</text>
        <dbReference type="Rhea" id="RHEA:13065"/>
        <dbReference type="ChEBI" id="CHEBI:15377"/>
        <dbReference type="ChEBI" id="CHEBI:15378"/>
        <dbReference type="ChEBI" id="CHEBI:30616"/>
        <dbReference type="ChEBI" id="CHEBI:43474"/>
        <dbReference type="ChEBI" id="CHEBI:456216"/>
        <dbReference type="EC" id="3.6.4.13"/>
    </reaction>
</comment>
<dbReference type="SMART" id="SM00487">
    <property type="entry name" value="DEXDc"/>
    <property type="match status" value="1"/>
</dbReference>
<accession>A0ABD3X986</accession>
<dbReference type="PROSITE" id="PS51192">
    <property type="entry name" value="HELICASE_ATP_BIND_1"/>
    <property type="match status" value="1"/>
</dbReference>
<feature type="compositionally biased region" description="Basic and acidic residues" evidence="6">
    <location>
        <begin position="83"/>
        <end position="96"/>
    </location>
</feature>
<evidence type="ECO:0000313" key="9">
    <source>
        <dbReference type="EMBL" id="KAL3882196.1"/>
    </source>
</evidence>
<evidence type="ECO:0000256" key="2">
    <source>
        <dbReference type="ARBA" id="ARBA00022801"/>
    </source>
</evidence>
<keyword evidence="7" id="KW-0812">Transmembrane</keyword>
<dbReference type="EC" id="3.6.4.13" evidence="5"/>
<dbReference type="AlphaFoldDB" id="A0ABD3X986"/>
<dbReference type="GO" id="GO:0003723">
    <property type="term" value="F:RNA binding"/>
    <property type="evidence" value="ECO:0007669"/>
    <property type="project" value="UniProtKB-UniRule"/>
</dbReference>
<keyword evidence="5" id="KW-0694">RNA-binding</keyword>
<dbReference type="FunFam" id="3.40.50.300:FF:000460">
    <property type="entry name" value="RNA helicase"/>
    <property type="match status" value="1"/>
</dbReference>
<keyword evidence="10" id="KW-1185">Reference proteome</keyword>
<feature type="transmembrane region" description="Helical" evidence="7">
    <location>
        <begin position="551"/>
        <end position="573"/>
    </location>
</feature>
<feature type="compositionally biased region" description="Basic residues" evidence="6">
    <location>
        <begin position="55"/>
        <end position="64"/>
    </location>
</feature>
<dbReference type="InterPro" id="IPR014001">
    <property type="entry name" value="Helicase_ATP-bd"/>
</dbReference>
<feature type="region of interest" description="Disordered" evidence="6">
    <location>
        <begin position="54"/>
        <end position="150"/>
    </location>
</feature>
<evidence type="ECO:0000313" key="10">
    <source>
        <dbReference type="Proteomes" id="UP001634394"/>
    </source>
</evidence>
<evidence type="ECO:0000256" key="4">
    <source>
        <dbReference type="RuleBase" id="RU000492"/>
    </source>
</evidence>
<dbReference type="InterPro" id="IPR000629">
    <property type="entry name" value="RNA-helicase_DEAD-box_CS"/>
</dbReference>
<keyword evidence="7" id="KW-0472">Membrane</keyword>
<dbReference type="SUPFAM" id="SSF52540">
    <property type="entry name" value="P-loop containing nucleoside triphosphate hydrolases"/>
    <property type="match status" value="2"/>
</dbReference>
<keyword evidence="1 4" id="KW-0547">Nucleotide-binding</keyword>
<feature type="compositionally biased region" description="Basic and acidic residues" evidence="6">
    <location>
        <begin position="32"/>
        <end position="41"/>
    </location>
</feature>
<evidence type="ECO:0000256" key="7">
    <source>
        <dbReference type="SAM" id="Phobius"/>
    </source>
</evidence>
<dbReference type="GO" id="GO:0016787">
    <property type="term" value="F:hydrolase activity"/>
    <property type="evidence" value="ECO:0007669"/>
    <property type="project" value="UniProtKB-KW"/>
</dbReference>
<proteinExistence type="inferred from homology"/>
<evidence type="ECO:0000256" key="6">
    <source>
        <dbReference type="SAM" id="MobiDB-lite"/>
    </source>
</evidence>
<feature type="region of interest" description="Disordered" evidence="6">
    <location>
        <begin position="16"/>
        <end position="41"/>
    </location>
</feature>
<keyword evidence="3 4" id="KW-0067">ATP-binding</keyword>
<dbReference type="Proteomes" id="UP001634394">
    <property type="component" value="Unassembled WGS sequence"/>
</dbReference>
<keyword evidence="7" id="KW-1133">Transmembrane helix</keyword>
<dbReference type="InterPro" id="IPR011545">
    <property type="entry name" value="DEAD/DEAH_box_helicase_dom"/>
</dbReference>
<dbReference type="InterPro" id="IPR027417">
    <property type="entry name" value="P-loop_NTPase"/>
</dbReference>
<evidence type="ECO:0000259" key="8">
    <source>
        <dbReference type="PROSITE" id="PS51192"/>
    </source>
</evidence>
<dbReference type="Gene3D" id="3.40.50.300">
    <property type="entry name" value="P-loop containing nucleotide triphosphate hydrolases"/>
    <property type="match status" value="2"/>
</dbReference>
<evidence type="ECO:0000256" key="5">
    <source>
        <dbReference type="RuleBase" id="RU365068"/>
    </source>
</evidence>
<dbReference type="Pfam" id="PF00270">
    <property type="entry name" value="DEAD"/>
    <property type="match status" value="1"/>
</dbReference>
<feature type="domain" description="Helicase ATP-binding" evidence="8">
    <location>
        <begin position="197"/>
        <end position="372"/>
    </location>
</feature>
<feature type="transmembrane region" description="Helical" evidence="7">
    <location>
        <begin position="437"/>
        <end position="457"/>
    </location>
</feature>
<dbReference type="PROSITE" id="PS00039">
    <property type="entry name" value="DEAD_ATP_HELICASE"/>
    <property type="match status" value="1"/>
</dbReference>
<reference evidence="9 10" key="1">
    <citation type="submission" date="2024-11" db="EMBL/GenBank/DDBJ databases">
        <title>Chromosome-level genome assembly of the freshwater bivalve Anodonta woodiana.</title>
        <authorList>
            <person name="Chen X."/>
        </authorList>
    </citation>
    <scope>NUCLEOTIDE SEQUENCE [LARGE SCALE GENOMIC DNA]</scope>
    <source>
        <strain evidence="9">MN2024</strain>
        <tissue evidence="9">Gills</tissue>
    </source>
</reference>
<dbReference type="GO" id="GO:0003724">
    <property type="term" value="F:RNA helicase activity"/>
    <property type="evidence" value="ECO:0007669"/>
    <property type="project" value="UniProtKB-EC"/>
</dbReference>
<comment type="domain">
    <text evidence="5">The Q motif is unique to and characteristic of the DEAD box family of RNA helicases and controls ATP binding and hydrolysis.</text>
</comment>
<comment type="similarity">
    <text evidence="4">Belongs to the DEAD box helicase family.</text>
</comment>
<dbReference type="PANTHER" id="PTHR24031">
    <property type="entry name" value="RNA HELICASE"/>
    <property type="match status" value="1"/>
</dbReference>
<keyword evidence="4" id="KW-0347">Helicase</keyword>
<keyword evidence="2 4" id="KW-0378">Hydrolase</keyword>
<feature type="compositionally biased region" description="Basic residues" evidence="6">
    <location>
        <begin position="16"/>
        <end position="26"/>
    </location>
</feature>
<gene>
    <name evidence="9" type="ORF">ACJMK2_028564</name>
</gene>
<protein>
    <recommendedName>
        <fullName evidence="5">ATP-dependent RNA helicase</fullName>
        <ecNumber evidence="5">3.6.4.13</ecNumber>
    </recommendedName>
</protein>
<sequence>MADVAQEIVSKKKLKMLTKQEKRKQKQMQAKAQKESQDMDLEVHDVANTTCHIKLDKKKKKKKVIMGMQNEESADVGIVENSIDDRDSQSDTEKEGPSTSCPPQKITKKKKEKRKMMDAESEDSPKRKKVEETAEMKNSSDEIKPLEEQTLPGSSLGVGILTDKSFKSLEELVSSNTLKGIADMGLTHMTEIQAKTIPHLLEGRDILGAAKTGSGKTLAFLIPAIELMYKLKFMPRNGTGCIIIAPTRELAMQIFGVLKEVLKYHCHTYGLIMGGTNRQEEAKKLSKGINILVSTPGRLLDHLQNTPDFMFKNLQCLIIDEADRILDIGFEEEMKQIIQLLPKRRQTMLFSATQTRKTEDLARISLKKEPLYIGVDDKKEMATVEGLQQGYVVCPPEKRFLLLFTFLKKNRKKKVMVFLSSCLAVKFYHELLNYIDLTVMCIHVVFLFCISIANATARDNHFVMQAAIVGAVCKVRSLVLRSLSTVRLQVSLGLPRFLFPCGVHLSATLGIESSTASGISASTGGSGRFRIHSKCFFHCDISTNFISHWKVVMLIIVALQCFGVLINRLHVFLPCCHLCLLC</sequence>
<dbReference type="CDD" id="cd17942">
    <property type="entry name" value="DEADc_DDX18"/>
    <property type="match status" value="1"/>
</dbReference>
<feature type="compositionally biased region" description="Basic and acidic residues" evidence="6">
    <location>
        <begin position="115"/>
        <end position="147"/>
    </location>
</feature>
<evidence type="ECO:0000256" key="3">
    <source>
        <dbReference type="ARBA" id="ARBA00022840"/>
    </source>
</evidence>
<comment type="caution">
    <text evidence="9">The sequence shown here is derived from an EMBL/GenBank/DDBJ whole genome shotgun (WGS) entry which is preliminary data.</text>
</comment>
<organism evidence="9 10">
    <name type="scientific">Sinanodonta woodiana</name>
    <name type="common">Chinese pond mussel</name>
    <name type="synonym">Anodonta woodiana</name>
    <dbReference type="NCBI Taxonomy" id="1069815"/>
    <lineage>
        <taxon>Eukaryota</taxon>
        <taxon>Metazoa</taxon>
        <taxon>Spiralia</taxon>
        <taxon>Lophotrochozoa</taxon>
        <taxon>Mollusca</taxon>
        <taxon>Bivalvia</taxon>
        <taxon>Autobranchia</taxon>
        <taxon>Heteroconchia</taxon>
        <taxon>Palaeoheterodonta</taxon>
        <taxon>Unionida</taxon>
        <taxon>Unionoidea</taxon>
        <taxon>Unionidae</taxon>
        <taxon>Unioninae</taxon>
        <taxon>Sinanodonta</taxon>
    </lineage>
</organism>
<dbReference type="EMBL" id="JBJQND010000003">
    <property type="protein sequence ID" value="KAL3882196.1"/>
    <property type="molecule type" value="Genomic_DNA"/>
</dbReference>
<evidence type="ECO:0000256" key="1">
    <source>
        <dbReference type="ARBA" id="ARBA00022741"/>
    </source>
</evidence>
<dbReference type="GO" id="GO:0005524">
    <property type="term" value="F:ATP binding"/>
    <property type="evidence" value="ECO:0007669"/>
    <property type="project" value="UniProtKB-UniRule"/>
</dbReference>
<name>A0ABD3X986_SINWO</name>